<dbReference type="OrthoDB" id="6039081at2"/>
<evidence type="ECO:0000313" key="2">
    <source>
        <dbReference type="Proteomes" id="UP000051802"/>
    </source>
</evidence>
<sequence length="166" mass="19159">MRLLLIVAFFGVIAGVYQWGGNSLDEEQVRAFYERADRALAEQDDKTLCEMLSPDFEQVTLYRADNSQRRQVVDREKYCHEMGRNMAQLRRFREITGGDVPVEHEQTITRITLAPDKHSAEVETRATVAAPGMRMTARSRDTVVRKRWRMWITHSEGTTFVGPAPR</sequence>
<comment type="caution">
    <text evidence="1">The sequence shown here is derived from an EMBL/GenBank/DDBJ whole genome shotgun (WGS) entry which is preliminary data.</text>
</comment>
<dbReference type="AlphaFoldDB" id="A0A0R0A825"/>
<dbReference type="EMBL" id="LLXU01000095">
    <property type="protein sequence ID" value="KRG40729.1"/>
    <property type="molecule type" value="Genomic_DNA"/>
</dbReference>
<protein>
    <recommendedName>
        <fullName evidence="3">SnoaL-like domain-containing protein</fullName>
    </recommendedName>
</protein>
<evidence type="ECO:0000313" key="1">
    <source>
        <dbReference type="EMBL" id="KRG40729.1"/>
    </source>
</evidence>
<dbReference type="Proteomes" id="UP000051802">
    <property type="component" value="Unassembled WGS sequence"/>
</dbReference>
<name>A0A0R0A825_9GAMM</name>
<keyword evidence="2" id="KW-1185">Reference proteome</keyword>
<proteinExistence type="predicted"/>
<accession>A0A0R0A825</accession>
<organism evidence="1 2">
    <name type="scientific">Stenotrophomonas panacihumi</name>
    <dbReference type="NCBI Taxonomy" id="676599"/>
    <lineage>
        <taxon>Bacteria</taxon>
        <taxon>Pseudomonadati</taxon>
        <taxon>Pseudomonadota</taxon>
        <taxon>Gammaproteobacteria</taxon>
        <taxon>Lysobacterales</taxon>
        <taxon>Lysobacteraceae</taxon>
        <taxon>Stenotrophomonas</taxon>
    </lineage>
</organism>
<dbReference type="STRING" id="676599.ARC20_12650"/>
<dbReference type="SUPFAM" id="SSF54427">
    <property type="entry name" value="NTF2-like"/>
    <property type="match status" value="1"/>
</dbReference>
<dbReference type="RefSeq" id="WP_057647692.1">
    <property type="nucleotide sequence ID" value="NZ_LLXU01000095.1"/>
</dbReference>
<gene>
    <name evidence="1" type="ORF">ARC20_12650</name>
</gene>
<evidence type="ECO:0008006" key="3">
    <source>
        <dbReference type="Google" id="ProtNLM"/>
    </source>
</evidence>
<reference evidence="1 2" key="1">
    <citation type="submission" date="2015-10" db="EMBL/GenBank/DDBJ databases">
        <title>Genome sequencing and analysis of members of genus Stenotrophomonas.</title>
        <authorList>
            <person name="Patil P.P."/>
            <person name="Midha S."/>
            <person name="Patil P.B."/>
        </authorList>
    </citation>
    <scope>NUCLEOTIDE SEQUENCE [LARGE SCALE GENOMIC DNA]</scope>
    <source>
        <strain evidence="1 2">JCM 16536</strain>
    </source>
</reference>
<dbReference type="Gene3D" id="3.10.450.50">
    <property type="match status" value="1"/>
</dbReference>
<dbReference type="InterPro" id="IPR032710">
    <property type="entry name" value="NTF2-like_dom_sf"/>
</dbReference>